<sequence length="105" mass="11185">MLVRLELVESLCSKVGTHSAIVRAKTSGFFELMLTQPVRRAQWFWGLLLARVAALIGAARARAGARRGGARGLLAGQLPGTHPGAGHRRGVARAAGRTHHQARST</sequence>
<dbReference type="STRING" id="246197.MXAN_5396"/>
<dbReference type="Proteomes" id="UP000002402">
    <property type="component" value="Chromosome"/>
</dbReference>
<accession>Q1D1D0</accession>
<keyword evidence="3" id="KW-1185">Reference proteome</keyword>
<dbReference type="EMBL" id="CP000113">
    <property type="protein sequence ID" value="ABF92119.1"/>
    <property type="molecule type" value="Genomic_DNA"/>
</dbReference>
<evidence type="ECO:0000256" key="1">
    <source>
        <dbReference type="SAM" id="MobiDB-lite"/>
    </source>
</evidence>
<feature type="compositionally biased region" description="Basic residues" evidence="1">
    <location>
        <begin position="85"/>
        <end position="105"/>
    </location>
</feature>
<proteinExistence type="predicted"/>
<feature type="region of interest" description="Disordered" evidence="1">
    <location>
        <begin position="74"/>
        <end position="105"/>
    </location>
</feature>
<evidence type="ECO:0000313" key="2">
    <source>
        <dbReference type="EMBL" id="ABF92119.1"/>
    </source>
</evidence>
<name>Q1D1D0_MYXXD</name>
<protein>
    <submittedName>
        <fullName evidence="2">Uncharacterized protein</fullName>
    </submittedName>
</protein>
<organism evidence="2 3">
    <name type="scientific">Myxococcus xanthus (strain DK1622)</name>
    <dbReference type="NCBI Taxonomy" id="246197"/>
    <lineage>
        <taxon>Bacteria</taxon>
        <taxon>Pseudomonadati</taxon>
        <taxon>Myxococcota</taxon>
        <taxon>Myxococcia</taxon>
        <taxon>Myxococcales</taxon>
        <taxon>Cystobacterineae</taxon>
        <taxon>Myxococcaceae</taxon>
        <taxon>Myxococcus</taxon>
    </lineage>
</organism>
<dbReference type="AlphaFoldDB" id="Q1D1D0"/>
<gene>
    <name evidence="2" type="ordered locus">MXAN_5396</name>
</gene>
<dbReference type="HOGENOM" id="CLU_2233625_0_0_7"/>
<reference evidence="2 3" key="1">
    <citation type="journal article" date="2006" name="Proc. Natl. Acad. Sci. U.S.A.">
        <title>Evolution of sensory complexity recorded in a myxobacterial genome.</title>
        <authorList>
            <person name="Goldman B.S."/>
            <person name="Nierman W.C."/>
            <person name="Kaiser D."/>
            <person name="Slater S.C."/>
            <person name="Durkin A.S."/>
            <person name="Eisen J.A."/>
            <person name="Ronning C.M."/>
            <person name="Barbazuk W.B."/>
            <person name="Blanchard M."/>
            <person name="Field C."/>
            <person name="Halling C."/>
            <person name="Hinkle G."/>
            <person name="Iartchuk O."/>
            <person name="Kim H.S."/>
            <person name="Mackenzie C."/>
            <person name="Madupu R."/>
            <person name="Miller N."/>
            <person name="Shvartsbeyn A."/>
            <person name="Sullivan S.A."/>
            <person name="Vaudin M."/>
            <person name="Wiegand R."/>
            <person name="Kaplan H.B."/>
        </authorList>
    </citation>
    <scope>NUCLEOTIDE SEQUENCE [LARGE SCALE GENOMIC DNA]</scope>
    <source>
        <strain evidence="3">DK1622</strain>
    </source>
</reference>
<dbReference type="EnsemblBacteria" id="ABF92119">
    <property type="protein sequence ID" value="ABF92119"/>
    <property type="gene ID" value="MXAN_5396"/>
</dbReference>
<evidence type="ECO:0000313" key="3">
    <source>
        <dbReference type="Proteomes" id="UP000002402"/>
    </source>
</evidence>
<dbReference type="KEGG" id="mxa:MXAN_5396"/>